<dbReference type="InterPro" id="IPR000182">
    <property type="entry name" value="GNAT_dom"/>
</dbReference>
<evidence type="ECO:0000259" key="3">
    <source>
        <dbReference type="PROSITE" id="PS51186"/>
    </source>
</evidence>
<dbReference type="GO" id="GO:0016747">
    <property type="term" value="F:acyltransferase activity, transferring groups other than amino-acyl groups"/>
    <property type="evidence" value="ECO:0007669"/>
    <property type="project" value="InterPro"/>
</dbReference>
<organism evidence="4 5">
    <name type="scientific">Tengunoibacter tsumagoiensis</name>
    <dbReference type="NCBI Taxonomy" id="2014871"/>
    <lineage>
        <taxon>Bacteria</taxon>
        <taxon>Bacillati</taxon>
        <taxon>Chloroflexota</taxon>
        <taxon>Ktedonobacteria</taxon>
        <taxon>Ktedonobacterales</taxon>
        <taxon>Dictyobacteraceae</taxon>
        <taxon>Tengunoibacter</taxon>
    </lineage>
</organism>
<dbReference type="InterPro" id="IPR016181">
    <property type="entry name" value="Acyl_CoA_acyltransferase"/>
</dbReference>
<keyword evidence="2" id="KW-0012">Acyltransferase</keyword>
<dbReference type="CDD" id="cd04301">
    <property type="entry name" value="NAT_SF"/>
    <property type="match status" value="1"/>
</dbReference>
<dbReference type="EMBL" id="BIFR01000002">
    <property type="protein sequence ID" value="GCE14431.1"/>
    <property type="molecule type" value="Genomic_DNA"/>
</dbReference>
<protein>
    <recommendedName>
        <fullName evidence="3">N-acetyltransferase domain-containing protein</fullName>
    </recommendedName>
</protein>
<dbReference type="PANTHER" id="PTHR43877">
    <property type="entry name" value="AMINOALKYLPHOSPHONATE N-ACETYLTRANSFERASE-RELATED-RELATED"/>
    <property type="match status" value="1"/>
</dbReference>
<dbReference type="OrthoDB" id="273614at2"/>
<reference evidence="5" key="1">
    <citation type="submission" date="2018-12" db="EMBL/GenBank/DDBJ databases">
        <title>Tengunoibacter tsumagoiensis gen. nov., sp. nov., Dictyobacter kobayashii sp. nov., D. alpinus sp. nov., and D. joshuensis sp. nov. and description of Dictyobacteraceae fam. nov. within the order Ktedonobacterales isolated from Tengu-no-mugimeshi.</title>
        <authorList>
            <person name="Wang C.M."/>
            <person name="Zheng Y."/>
            <person name="Sakai Y."/>
            <person name="Toyoda A."/>
            <person name="Minakuchi Y."/>
            <person name="Abe K."/>
            <person name="Yokota A."/>
            <person name="Yabe S."/>
        </authorList>
    </citation>
    <scope>NUCLEOTIDE SEQUENCE [LARGE SCALE GENOMIC DNA]</scope>
    <source>
        <strain evidence="5">Uno3</strain>
    </source>
</reference>
<dbReference type="Proteomes" id="UP000287352">
    <property type="component" value="Unassembled WGS sequence"/>
</dbReference>
<dbReference type="Pfam" id="PF00583">
    <property type="entry name" value="Acetyltransf_1"/>
    <property type="match status" value="1"/>
</dbReference>
<evidence type="ECO:0000256" key="2">
    <source>
        <dbReference type="ARBA" id="ARBA00023315"/>
    </source>
</evidence>
<sequence length="283" mass="32400">MIGDYSLQLWDVSQLAAVASLLDMPEQAVQELWLDCDVNPFIDCWLAILPDGNLCGIMYLWQRAPQTMGIVLHVPSMYWGWGIRTALCQLAEEQTRNASFASSLAVDLDLTDRALLTFFVDRGYQFSSGGAWRMEYQLSQSPPLPQWPSAVGVRTFCPREDTVLLRTALREIWPGFLFPEKDTDPSLIFLVWQDDQFVGAALCDGRQDEGSGFIDQLFIRPPWRRQGIARALLLHTFNVFFQRGYLSVQLEGSSENHNAHKLYTQIGMHELWHINTYHKKLRA</sequence>
<dbReference type="Gene3D" id="3.40.630.30">
    <property type="match status" value="1"/>
</dbReference>
<dbReference type="AlphaFoldDB" id="A0A402A616"/>
<keyword evidence="1" id="KW-0808">Transferase</keyword>
<dbReference type="SUPFAM" id="SSF55729">
    <property type="entry name" value="Acyl-CoA N-acyltransferases (Nat)"/>
    <property type="match status" value="2"/>
</dbReference>
<dbReference type="RefSeq" id="WP_126582010.1">
    <property type="nucleotide sequence ID" value="NZ_BIFR01000002.1"/>
</dbReference>
<comment type="caution">
    <text evidence="4">The sequence shown here is derived from an EMBL/GenBank/DDBJ whole genome shotgun (WGS) entry which is preliminary data.</text>
</comment>
<evidence type="ECO:0000313" key="5">
    <source>
        <dbReference type="Proteomes" id="UP000287352"/>
    </source>
</evidence>
<evidence type="ECO:0000256" key="1">
    <source>
        <dbReference type="ARBA" id="ARBA00022679"/>
    </source>
</evidence>
<gene>
    <name evidence="4" type="ORF">KTT_42900</name>
</gene>
<dbReference type="InterPro" id="IPR050832">
    <property type="entry name" value="Bact_Acetyltransf"/>
</dbReference>
<keyword evidence="5" id="KW-1185">Reference proteome</keyword>
<evidence type="ECO:0000313" key="4">
    <source>
        <dbReference type="EMBL" id="GCE14431.1"/>
    </source>
</evidence>
<accession>A0A402A616</accession>
<proteinExistence type="predicted"/>
<name>A0A402A616_9CHLR</name>
<feature type="domain" description="N-acetyltransferase" evidence="3">
    <location>
        <begin position="151"/>
        <end position="283"/>
    </location>
</feature>
<dbReference type="PANTHER" id="PTHR43877:SF2">
    <property type="entry name" value="AMINOALKYLPHOSPHONATE N-ACETYLTRANSFERASE-RELATED"/>
    <property type="match status" value="1"/>
</dbReference>
<dbReference type="PROSITE" id="PS51186">
    <property type="entry name" value="GNAT"/>
    <property type="match status" value="1"/>
</dbReference>